<keyword evidence="2" id="KW-1185">Reference proteome</keyword>
<dbReference type="InterPro" id="IPR011051">
    <property type="entry name" value="RmlC_Cupin_sf"/>
</dbReference>
<dbReference type="GO" id="GO:0010309">
    <property type="term" value="F:acireductone dioxygenase [iron(II)-requiring] activity"/>
    <property type="evidence" value="ECO:0007669"/>
    <property type="project" value="InterPro"/>
</dbReference>
<gene>
    <name evidence="1" type="ORF">KC19_4G009800</name>
</gene>
<comment type="caution">
    <text evidence="1">The sequence shown here is derived from an EMBL/GenBank/DDBJ whole genome shotgun (WGS) entry which is preliminary data.</text>
</comment>
<evidence type="ECO:0000313" key="1">
    <source>
        <dbReference type="EMBL" id="KAG0578258.1"/>
    </source>
</evidence>
<sequence length="88" mass="10257">MEHLHDHEEIRFILDGVGYEDVRDFDGSWIRIEIKKGDLIVLPPGMYHRFTLDEDQYLKVSQCTHCHVSGVQSSIMISNIDQAMQRLV</sequence>
<dbReference type="Pfam" id="PF03079">
    <property type="entry name" value="ARD"/>
    <property type="match status" value="1"/>
</dbReference>
<protein>
    <recommendedName>
        <fullName evidence="3">1,2-dihydroxy-3-keto-5-methylthiopentene dioxygenase</fullName>
    </recommendedName>
</protein>
<accession>A0A8T0I6X1</accession>
<dbReference type="AlphaFoldDB" id="A0A8T0I6X1"/>
<dbReference type="Proteomes" id="UP000822688">
    <property type="component" value="Chromosome 4"/>
</dbReference>
<dbReference type="SUPFAM" id="SSF51182">
    <property type="entry name" value="RmlC-like cupins"/>
    <property type="match status" value="1"/>
</dbReference>
<dbReference type="GO" id="GO:0006555">
    <property type="term" value="P:methionine metabolic process"/>
    <property type="evidence" value="ECO:0007669"/>
    <property type="project" value="TreeGrafter"/>
</dbReference>
<reference evidence="1" key="1">
    <citation type="submission" date="2020-06" db="EMBL/GenBank/DDBJ databases">
        <title>WGS assembly of Ceratodon purpureus strain R40.</title>
        <authorList>
            <person name="Carey S.B."/>
            <person name="Jenkins J."/>
            <person name="Shu S."/>
            <person name="Lovell J.T."/>
            <person name="Sreedasyam A."/>
            <person name="Maumus F."/>
            <person name="Tiley G.P."/>
            <person name="Fernandez-Pozo N."/>
            <person name="Barry K."/>
            <person name="Chen C."/>
            <person name="Wang M."/>
            <person name="Lipzen A."/>
            <person name="Daum C."/>
            <person name="Saski C.A."/>
            <person name="Payton A.C."/>
            <person name="Mcbreen J.C."/>
            <person name="Conrad R.E."/>
            <person name="Kollar L.M."/>
            <person name="Olsson S."/>
            <person name="Huttunen S."/>
            <person name="Landis J.B."/>
            <person name="Wickett N.J."/>
            <person name="Johnson M.G."/>
            <person name="Rensing S.A."/>
            <person name="Grimwood J."/>
            <person name="Schmutz J."/>
            <person name="Mcdaniel S.F."/>
        </authorList>
    </citation>
    <scope>NUCLEOTIDE SEQUENCE</scope>
    <source>
        <strain evidence="1">R40</strain>
    </source>
</reference>
<name>A0A8T0I6X1_CERPU</name>
<evidence type="ECO:0000313" key="2">
    <source>
        <dbReference type="Proteomes" id="UP000822688"/>
    </source>
</evidence>
<organism evidence="1 2">
    <name type="scientific">Ceratodon purpureus</name>
    <name type="common">Fire moss</name>
    <name type="synonym">Dicranum purpureum</name>
    <dbReference type="NCBI Taxonomy" id="3225"/>
    <lineage>
        <taxon>Eukaryota</taxon>
        <taxon>Viridiplantae</taxon>
        <taxon>Streptophyta</taxon>
        <taxon>Embryophyta</taxon>
        <taxon>Bryophyta</taxon>
        <taxon>Bryophytina</taxon>
        <taxon>Bryopsida</taxon>
        <taxon>Dicranidae</taxon>
        <taxon>Pseudoditrichales</taxon>
        <taxon>Ditrichaceae</taxon>
        <taxon>Ceratodon</taxon>
    </lineage>
</organism>
<proteinExistence type="predicted"/>
<dbReference type="CDD" id="cd02232">
    <property type="entry name" value="cupin_ARD"/>
    <property type="match status" value="1"/>
</dbReference>
<dbReference type="InterPro" id="IPR014710">
    <property type="entry name" value="RmlC-like_jellyroll"/>
</dbReference>
<dbReference type="PANTHER" id="PTHR23418">
    <property type="entry name" value="ACIREDUCTONE DIOXYGENASE"/>
    <property type="match status" value="1"/>
</dbReference>
<evidence type="ECO:0008006" key="3">
    <source>
        <dbReference type="Google" id="ProtNLM"/>
    </source>
</evidence>
<dbReference type="InterPro" id="IPR004313">
    <property type="entry name" value="ARD"/>
</dbReference>
<dbReference type="Gene3D" id="2.60.120.10">
    <property type="entry name" value="Jelly Rolls"/>
    <property type="match status" value="1"/>
</dbReference>
<dbReference type="EMBL" id="CM026424">
    <property type="protein sequence ID" value="KAG0578258.1"/>
    <property type="molecule type" value="Genomic_DNA"/>
</dbReference>
<dbReference type="PANTHER" id="PTHR23418:SF16">
    <property type="entry name" value="ACIREDUCTONE DIOXYGENASE"/>
    <property type="match status" value="1"/>
</dbReference>